<dbReference type="Proteomes" id="UP000076929">
    <property type="component" value="Chromosome"/>
</dbReference>
<dbReference type="Pfam" id="PF01497">
    <property type="entry name" value="Peripla_BP_2"/>
    <property type="match status" value="1"/>
</dbReference>
<sequence>MRKFLSPLAVLLALGLTSCGTETAPAPHMSGQGIEVENCGNSYTFDQAPEHIALMKSAAVPTLDALGVLDQVVAKAGAFPQGYYDAELEKRVEKIPTLSDKIDASGHVLISKEIVVAANPDIVLGETDTINRASMAASNVPVLEEPVFCGALTGDVSFDDVWSQISTYGTVFDRSTEADAYVAELQIRVADLEARVIDSDKTVAVLYPTIGGGVTYAYGRGSMANPVVEKAGLHNVFDTQSERIFEVTAEELIARNPDYIIVLHSDGDPADVVAEIGHLQGSAALSALQEGKVLPMLMNFAEPPTPLAVDGFEQVINFVETHP</sequence>
<dbReference type="PROSITE" id="PS51257">
    <property type="entry name" value="PROKAR_LIPOPROTEIN"/>
    <property type="match status" value="1"/>
</dbReference>
<dbReference type="PANTHER" id="PTHR30535:SF34">
    <property type="entry name" value="MOLYBDATE-BINDING PROTEIN MOLA"/>
    <property type="match status" value="1"/>
</dbReference>
<organism evidence="4 5">
    <name type="scientific">Corynebacterium crudilactis</name>
    <dbReference type="NCBI Taxonomy" id="1652495"/>
    <lineage>
        <taxon>Bacteria</taxon>
        <taxon>Bacillati</taxon>
        <taxon>Actinomycetota</taxon>
        <taxon>Actinomycetes</taxon>
        <taxon>Mycobacteriales</taxon>
        <taxon>Corynebacteriaceae</taxon>
        <taxon>Corynebacterium</taxon>
    </lineage>
</organism>
<evidence type="ECO:0000313" key="4">
    <source>
        <dbReference type="EMBL" id="ANE04134.1"/>
    </source>
</evidence>
<dbReference type="PROSITE" id="PS50983">
    <property type="entry name" value="FE_B12_PBP"/>
    <property type="match status" value="1"/>
</dbReference>
<name>A0A172QTX6_9CORY</name>
<dbReference type="EMBL" id="CP015622">
    <property type="protein sequence ID" value="ANE04134.1"/>
    <property type="molecule type" value="Genomic_DNA"/>
</dbReference>
<proteinExistence type="inferred from homology"/>
<dbReference type="KEGG" id="ccjz:ccrud_07875"/>
<evidence type="ECO:0000256" key="2">
    <source>
        <dbReference type="SAM" id="SignalP"/>
    </source>
</evidence>
<dbReference type="InterPro" id="IPR002491">
    <property type="entry name" value="ABC_transptr_periplasmic_BD"/>
</dbReference>
<keyword evidence="2" id="KW-0732">Signal</keyword>
<dbReference type="Gene3D" id="3.40.50.1980">
    <property type="entry name" value="Nitrogenase molybdenum iron protein domain"/>
    <property type="match status" value="2"/>
</dbReference>
<dbReference type="SUPFAM" id="SSF53807">
    <property type="entry name" value="Helical backbone' metal receptor"/>
    <property type="match status" value="1"/>
</dbReference>
<reference evidence="4 5" key="1">
    <citation type="submission" date="2016-05" db="EMBL/GenBank/DDBJ databases">
        <title>Complete genome sequence of Corynebacterium crudilactis, a new Corynebacterium species isolated from raw cow's milk.</title>
        <authorList>
            <person name="Christian R."/>
            <person name="Zimmermann J."/>
            <person name="Lipski A."/>
            <person name="Kalinowski J."/>
        </authorList>
    </citation>
    <scope>NUCLEOTIDE SEQUENCE [LARGE SCALE GENOMIC DNA]</scope>
    <source>
        <strain evidence="4 5">JZ16</strain>
    </source>
</reference>
<feature type="domain" description="Fe/B12 periplasmic-binding" evidence="3">
    <location>
        <begin position="51"/>
        <end position="323"/>
    </location>
</feature>
<dbReference type="STRING" id="1652495.ccrud_07875"/>
<dbReference type="AlphaFoldDB" id="A0A172QTX6"/>
<keyword evidence="5" id="KW-1185">Reference proteome</keyword>
<accession>A0A172QTX6</accession>
<comment type="similarity">
    <text evidence="1">Belongs to the bacterial solute-binding protein 8 family.</text>
</comment>
<evidence type="ECO:0000313" key="5">
    <source>
        <dbReference type="Proteomes" id="UP000076929"/>
    </source>
</evidence>
<dbReference type="OrthoDB" id="9797850at2"/>
<protein>
    <submittedName>
        <fullName evidence="4">ABC transporter substrate-binding protein</fullName>
    </submittedName>
</protein>
<dbReference type="InterPro" id="IPR050902">
    <property type="entry name" value="ABC_Transporter_SBP"/>
</dbReference>
<dbReference type="PANTHER" id="PTHR30535">
    <property type="entry name" value="VITAMIN B12-BINDING PROTEIN"/>
    <property type="match status" value="1"/>
</dbReference>
<gene>
    <name evidence="4" type="ORF">ccrud_07875</name>
</gene>
<feature type="chain" id="PRO_5038850919" evidence="2">
    <location>
        <begin position="24"/>
        <end position="323"/>
    </location>
</feature>
<evidence type="ECO:0000259" key="3">
    <source>
        <dbReference type="PROSITE" id="PS50983"/>
    </source>
</evidence>
<evidence type="ECO:0000256" key="1">
    <source>
        <dbReference type="ARBA" id="ARBA00008814"/>
    </source>
</evidence>
<dbReference type="RefSeq" id="WP_066565901.1">
    <property type="nucleotide sequence ID" value="NZ_CP015622.1"/>
</dbReference>
<feature type="signal peptide" evidence="2">
    <location>
        <begin position="1"/>
        <end position="23"/>
    </location>
</feature>